<dbReference type="Proteomes" id="UP001055879">
    <property type="component" value="Linkage Group LG01"/>
</dbReference>
<dbReference type="EMBL" id="CM042047">
    <property type="protein sequence ID" value="KAI3772093.1"/>
    <property type="molecule type" value="Genomic_DNA"/>
</dbReference>
<gene>
    <name evidence="1" type="ORF">L6452_03268</name>
</gene>
<evidence type="ECO:0000313" key="1">
    <source>
        <dbReference type="EMBL" id="KAI3772093.1"/>
    </source>
</evidence>
<evidence type="ECO:0000313" key="2">
    <source>
        <dbReference type="Proteomes" id="UP001055879"/>
    </source>
</evidence>
<comment type="caution">
    <text evidence="1">The sequence shown here is derived from an EMBL/GenBank/DDBJ whole genome shotgun (WGS) entry which is preliminary data.</text>
</comment>
<accession>A0ACB9FMC0</accession>
<reference evidence="2" key="1">
    <citation type="journal article" date="2022" name="Mol. Ecol. Resour.">
        <title>The genomes of chicory, endive, great burdock and yacon provide insights into Asteraceae palaeo-polyploidization history and plant inulin production.</title>
        <authorList>
            <person name="Fan W."/>
            <person name="Wang S."/>
            <person name="Wang H."/>
            <person name="Wang A."/>
            <person name="Jiang F."/>
            <person name="Liu H."/>
            <person name="Zhao H."/>
            <person name="Xu D."/>
            <person name="Zhang Y."/>
        </authorList>
    </citation>
    <scope>NUCLEOTIDE SEQUENCE [LARGE SCALE GENOMIC DNA]</scope>
    <source>
        <strain evidence="2">cv. Niubang</strain>
    </source>
</reference>
<name>A0ACB9FMC0_ARCLA</name>
<protein>
    <submittedName>
        <fullName evidence="1">Uncharacterized protein</fullName>
    </submittedName>
</protein>
<keyword evidence="2" id="KW-1185">Reference proteome</keyword>
<proteinExistence type="predicted"/>
<sequence length="121" mass="13402">METSLQISQPYRAAMELRIAAAAVAPGCVVDQRNNRRLFVDLELILVGLINSASRLDSTDLRHHKPSSATMSTSDQLIRRPRTNNLSIETSFVRLKVGTTEPVTTTTNTIYLSESKSPFVL</sequence>
<reference evidence="1 2" key="2">
    <citation type="journal article" date="2022" name="Mol. Ecol. Resour.">
        <title>The genomes of chicory, endive, great burdock and yacon provide insights into Asteraceae paleo-polyploidization history and plant inulin production.</title>
        <authorList>
            <person name="Fan W."/>
            <person name="Wang S."/>
            <person name="Wang H."/>
            <person name="Wang A."/>
            <person name="Jiang F."/>
            <person name="Liu H."/>
            <person name="Zhao H."/>
            <person name="Xu D."/>
            <person name="Zhang Y."/>
        </authorList>
    </citation>
    <scope>NUCLEOTIDE SEQUENCE [LARGE SCALE GENOMIC DNA]</scope>
    <source>
        <strain evidence="2">cv. Niubang</strain>
    </source>
</reference>
<organism evidence="1 2">
    <name type="scientific">Arctium lappa</name>
    <name type="common">Greater burdock</name>
    <name type="synonym">Lappa major</name>
    <dbReference type="NCBI Taxonomy" id="4217"/>
    <lineage>
        <taxon>Eukaryota</taxon>
        <taxon>Viridiplantae</taxon>
        <taxon>Streptophyta</taxon>
        <taxon>Embryophyta</taxon>
        <taxon>Tracheophyta</taxon>
        <taxon>Spermatophyta</taxon>
        <taxon>Magnoliopsida</taxon>
        <taxon>eudicotyledons</taxon>
        <taxon>Gunneridae</taxon>
        <taxon>Pentapetalae</taxon>
        <taxon>asterids</taxon>
        <taxon>campanulids</taxon>
        <taxon>Asterales</taxon>
        <taxon>Asteraceae</taxon>
        <taxon>Carduoideae</taxon>
        <taxon>Cardueae</taxon>
        <taxon>Arctiinae</taxon>
        <taxon>Arctium</taxon>
    </lineage>
</organism>